<organism evidence="3">
    <name type="scientific">Methanotorris igneus (strain DSM 5666 / JCM 11834 / Kol 5)</name>
    <dbReference type="NCBI Taxonomy" id="880724"/>
    <lineage>
        <taxon>Archaea</taxon>
        <taxon>Methanobacteriati</taxon>
        <taxon>Methanobacteriota</taxon>
        <taxon>Methanomada group</taxon>
        <taxon>Methanococci</taxon>
        <taxon>Methanococcales</taxon>
        <taxon>Methanocaldococcaceae</taxon>
        <taxon>Methanotorris</taxon>
    </lineage>
</organism>
<feature type="transmembrane region" description="Helical" evidence="1">
    <location>
        <begin position="21"/>
        <end position="44"/>
    </location>
</feature>
<feature type="transmembrane region" description="Helical" evidence="1">
    <location>
        <begin position="128"/>
        <end position="147"/>
    </location>
</feature>
<dbReference type="Proteomes" id="UP000009227">
    <property type="component" value="Chromosome"/>
</dbReference>
<feature type="transmembrane region" description="Helical" evidence="1">
    <location>
        <begin position="345"/>
        <end position="370"/>
    </location>
</feature>
<feature type="transmembrane region" description="Helical" evidence="1">
    <location>
        <begin position="222"/>
        <end position="243"/>
    </location>
</feature>
<evidence type="ECO:0008006" key="4">
    <source>
        <dbReference type="Google" id="ProtNLM"/>
    </source>
</evidence>
<protein>
    <recommendedName>
        <fullName evidence="4">O-antigen polymerase</fullName>
    </recommendedName>
</protein>
<dbReference type="Pfam" id="PF01901">
    <property type="entry name" value="O_anti_polymase"/>
    <property type="match status" value="1"/>
</dbReference>
<feature type="transmembrane region" description="Helical" evidence="1">
    <location>
        <begin position="314"/>
        <end position="333"/>
    </location>
</feature>
<feature type="transmembrane region" description="Helical" evidence="1">
    <location>
        <begin position="183"/>
        <end position="210"/>
    </location>
</feature>
<keyword evidence="1" id="KW-0812">Transmembrane</keyword>
<name>F6BBW3_METIK</name>
<accession>F6BBW3</accession>
<dbReference type="AlphaFoldDB" id="F6BBW3"/>
<reference evidence="2 3" key="1">
    <citation type="submission" date="2011-05" db="EMBL/GenBank/DDBJ databases">
        <title>Complete sequence of Methanotorris igneus Kol 5.</title>
        <authorList>
            <consortium name="US DOE Joint Genome Institute"/>
            <person name="Lucas S."/>
            <person name="Han J."/>
            <person name="Lapidus A."/>
            <person name="Cheng J.-F."/>
            <person name="Goodwin L."/>
            <person name="Pitluck S."/>
            <person name="Peters L."/>
            <person name="Mikhailova N."/>
            <person name="Chertkov O."/>
            <person name="Han C."/>
            <person name="Tapia R."/>
            <person name="Land M."/>
            <person name="Hauser L."/>
            <person name="Kyrpides N."/>
            <person name="Ivanova N."/>
            <person name="Pagani I."/>
            <person name="Sieprawska-Lupa M."/>
            <person name="Whitman W."/>
            <person name="Woyke T."/>
        </authorList>
    </citation>
    <scope>NUCLEOTIDE SEQUENCE [LARGE SCALE GENOMIC DNA]</scope>
    <source>
        <strain evidence="3">DSM 5666 / JCM 11834 / Kol 5</strain>
    </source>
</reference>
<dbReference type="EMBL" id="CP002737">
    <property type="protein sequence ID" value="AEF97243.1"/>
    <property type="molecule type" value="Genomic_DNA"/>
</dbReference>
<evidence type="ECO:0000313" key="3">
    <source>
        <dbReference type="Proteomes" id="UP000009227"/>
    </source>
</evidence>
<dbReference type="InterPro" id="IPR002760">
    <property type="entry name" value="O_anti_polymase"/>
</dbReference>
<dbReference type="HOGENOM" id="CLU_711001_0_0_2"/>
<keyword evidence="1" id="KW-1133">Transmembrane helix</keyword>
<sequence length="376" mass="43462">MNKNKYCDNMRLEITNIKIDHPFFIVFIGHLILFLFAFLYMIMFKPPYDIQNFIKVILVVLGYLIAFYLGTRYNLKIKKILMLALFILSILITYGSYAITDNIFLSFLYAIFVLGILEGYLRYRDKINFNNLFLFIGIASFLLLVSIKKGIPLFNYNIRMSIVSDPLRLISSGALTYAGIGKYFLIAFVILVLLGYKVHVLILCVSYLIYKYRKKSLNVRQMVIFGILLILFIGFMGKVILASSNQAWKLNFMELILYRAYFDIMVLEKIVNYPEILLGKITFVPNGERLIGKLLFNYSHNITSTMFGPLYFDFGVFGVVFAFILGMMSKLIYEKGDDKIYSIYAGVLLAMCEIGINYGFLIVLLALFYVSSRLRK</sequence>
<dbReference type="KEGG" id="mig:Metig_1711"/>
<feature type="transmembrane region" description="Helical" evidence="1">
    <location>
        <begin position="80"/>
        <end position="97"/>
    </location>
</feature>
<proteinExistence type="predicted"/>
<evidence type="ECO:0000256" key="1">
    <source>
        <dbReference type="SAM" id="Phobius"/>
    </source>
</evidence>
<evidence type="ECO:0000313" key="2">
    <source>
        <dbReference type="EMBL" id="AEF97243.1"/>
    </source>
</evidence>
<keyword evidence="1" id="KW-0472">Membrane</keyword>
<dbReference type="STRING" id="880724.Metig_1711"/>
<feature type="transmembrane region" description="Helical" evidence="1">
    <location>
        <begin position="50"/>
        <end position="68"/>
    </location>
</feature>
<feature type="transmembrane region" description="Helical" evidence="1">
    <location>
        <begin position="103"/>
        <end position="121"/>
    </location>
</feature>
<gene>
    <name evidence="2" type="ordered locus">Metig_1711</name>
</gene>
<keyword evidence="3" id="KW-1185">Reference proteome</keyword>